<feature type="compositionally biased region" description="Basic residues" evidence="1">
    <location>
        <begin position="1"/>
        <end position="10"/>
    </location>
</feature>
<evidence type="ECO:0000313" key="3">
    <source>
        <dbReference type="RefSeq" id="XP_058988143.1"/>
    </source>
</evidence>
<feature type="compositionally biased region" description="Basic and acidic residues" evidence="1">
    <location>
        <begin position="64"/>
        <end position="73"/>
    </location>
</feature>
<feature type="compositionally biased region" description="Low complexity" evidence="1">
    <location>
        <begin position="139"/>
        <end position="156"/>
    </location>
</feature>
<evidence type="ECO:0000256" key="1">
    <source>
        <dbReference type="SAM" id="MobiDB-lite"/>
    </source>
</evidence>
<name>A0ABM3VQQ8_MUSDO</name>
<reference evidence="3" key="1">
    <citation type="submission" date="2025-08" db="UniProtKB">
        <authorList>
            <consortium name="RefSeq"/>
        </authorList>
    </citation>
    <scope>IDENTIFICATION</scope>
    <source>
        <strain evidence="3">Aabys</strain>
        <tissue evidence="3">Whole body</tissue>
    </source>
</reference>
<dbReference type="Proteomes" id="UP001652621">
    <property type="component" value="Unplaced"/>
</dbReference>
<sequence>MEFFNHKGHNLKSVASHGDISDSNQFVKRPQIKISGNQIIRATTHPKDVKDCPKIQSPQQNRHQQREHQEQATHHHTHHHHTHTQQQPQQQQQLHHFHHLPQPQQQQQKHQHYHHCHDHYHQHQAEEFVCRDSKKISSTATASSSSSTSSTSSLATPTPNTLICTRHVSTCPAHTKHCHGQQQQQPHNCQQRRKH</sequence>
<feature type="compositionally biased region" description="Basic residues" evidence="1">
    <location>
        <begin position="109"/>
        <end position="118"/>
    </location>
</feature>
<proteinExistence type="predicted"/>
<feature type="region of interest" description="Disordered" evidence="1">
    <location>
        <begin position="139"/>
        <end position="158"/>
    </location>
</feature>
<dbReference type="RefSeq" id="XP_058988143.1">
    <property type="nucleotide sequence ID" value="XM_059132160.1"/>
</dbReference>
<feature type="compositionally biased region" description="Basic residues" evidence="1">
    <location>
        <begin position="74"/>
        <end position="83"/>
    </location>
</feature>
<gene>
    <name evidence="3" type="primary">LOC131807144</name>
</gene>
<accession>A0ABM3VQQ8</accession>
<protein>
    <submittedName>
        <fullName evidence="3">Sex-determining region Y protein-like</fullName>
    </submittedName>
</protein>
<feature type="region of interest" description="Disordered" evidence="1">
    <location>
        <begin position="42"/>
        <end position="120"/>
    </location>
</feature>
<organism evidence="2 3">
    <name type="scientific">Musca domestica</name>
    <name type="common">House fly</name>
    <dbReference type="NCBI Taxonomy" id="7370"/>
    <lineage>
        <taxon>Eukaryota</taxon>
        <taxon>Metazoa</taxon>
        <taxon>Ecdysozoa</taxon>
        <taxon>Arthropoda</taxon>
        <taxon>Hexapoda</taxon>
        <taxon>Insecta</taxon>
        <taxon>Pterygota</taxon>
        <taxon>Neoptera</taxon>
        <taxon>Endopterygota</taxon>
        <taxon>Diptera</taxon>
        <taxon>Brachycera</taxon>
        <taxon>Muscomorpha</taxon>
        <taxon>Muscoidea</taxon>
        <taxon>Muscidae</taxon>
        <taxon>Musca</taxon>
    </lineage>
</organism>
<dbReference type="GeneID" id="131807144"/>
<feature type="region of interest" description="Disordered" evidence="1">
    <location>
        <begin position="1"/>
        <end position="22"/>
    </location>
</feature>
<feature type="compositionally biased region" description="Low complexity" evidence="1">
    <location>
        <begin position="84"/>
        <end position="108"/>
    </location>
</feature>
<evidence type="ECO:0000313" key="2">
    <source>
        <dbReference type="Proteomes" id="UP001652621"/>
    </source>
</evidence>
<keyword evidence="2" id="KW-1185">Reference proteome</keyword>